<evidence type="ECO:0000256" key="1">
    <source>
        <dbReference type="ARBA" id="ARBA00009477"/>
    </source>
</evidence>
<dbReference type="Gene3D" id="1.10.287.470">
    <property type="entry name" value="Helix hairpin bin"/>
    <property type="match status" value="1"/>
</dbReference>
<dbReference type="Gene3D" id="2.40.420.20">
    <property type="match status" value="1"/>
</dbReference>
<dbReference type="Pfam" id="PF25917">
    <property type="entry name" value="BSH_RND"/>
    <property type="match status" value="1"/>
</dbReference>
<dbReference type="NCBIfam" id="TIGR01730">
    <property type="entry name" value="RND_mfp"/>
    <property type="match status" value="1"/>
</dbReference>
<evidence type="ECO:0000313" key="7">
    <source>
        <dbReference type="EMBL" id="SDS80957.1"/>
    </source>
</evidence>
<accession>A0A0J6H5L1</accession>
<dbReference type="SUPFAM" id="SSF111369">
    <property type="entry name" value="HlyD-like secretion proteins"/>
    <property type="match status" value="1"/>
</dbReference>
<proteinExistence type="inferred from homology"/>
<feature type="domain" description="CusB-like beta-barrel" evidence="5">
    <location>
        <begin position="202"/>
        <end position="273"/>
    </location>
</feature>
<reference evidence="7" key="2">
    <citation type="submission" date="2016-10" db="EMBL/GenBank/DDBJ databases">
        <authorList>
            <person name="de Groot N.N."/>
        </authorList>
    </citation>
    <scope>NUCLEOTIDE SEQUENCE [LARGE SCALE GENOMIC DNA]</scope>
    <source>
        <strain evidence="7">BS3782</strain>
    </source>
</reference>
<dbReference type="InterPro" id="IPR006143">
    <property type="entry name" value="RND_pump_MFP"/>
</dbReference>
<evidence type="ECO:0000313" key="8">
    <source>
        <dbReference type="Proteomes" id="UP000182814"/>
    </source>
</evidence>
<keyword evidence="8" id="KW-1185">Reference proteome</keyword>
<dbReference type="Proteomes" id="UP000434925">
    <property type="component" value="Unassembled WGS sequence"/>
</dbReference>
<dbReference type="GO" id="GO:0015562">
    <property type="term" value="F:efflux transmembrane transporter activity"/>
    <property type="evidence" value="ECO:0007669"/>
    <property type="project" value="TreeGrafter"/>
</dbReference>
<organism evidence="7 8">
    <name type="scientific">Pseudomonas lini</name>
    <dbReference type="NCBI Taxonomy" id="163011"/>
    <lineage>
        <taxon>Bacteria</taxon>
        <taxon>Pseudomonadati</taxon>
        <taxon>Pseudomonadota</taxon>
        <taxon>Gammaproteobacteria</taxon>
        <taxon>Pseudomonadales</taxon>
        <taxon>Pseudomonadaceae</taxon>
        <taxon>Pseudomonas</taxon>
    </lineage>
</organism>
<sequence>MLRRRMLIMLGVVLLIVLVLAGYKAFSIYTMMQGFSAPKPPISVAVATATERPWQSRLPTVGTLTALQGVDLSLEIAGTVKEVQFESGQKVKAGQPILQLDTAVETALLATAQADLGLAQLDYGRGSQLVGSQAISKGEFDRLSAVLQKSRATVNQLKAALERKRILAPFSGTIGIRQVDVGDYVASGTMIATLQDISSLYVDFFVPEQSVPKIALGQPVQVIVSAYPTQSFPGTISAINPKVESSTRNVLVRATLANPDGKLLPGMFASLQVMLPDPQPRIVVPENAITYTLYGNSLYVVAQKKAEDGSLEKDDKGEPILIAERRFVETGERRDGMVMITKGVQNGEKVVTGGQIKLDHGAHIAISDDKTLAEKSSQPRAD</sequence>
<dbReference type="EMBL" id="VZPO01000001">
    <property type="protein sequence ID" value="KAB0508386.1"/>
    <property type="molecule type" value="Genomic_DNA"/>
</dbReference>
<dbReference type="InterPro" id="IPR058624">
    <property type="entry name" value="MdtA-like_HH"/>
</dbReference>
<protein>
    <submittedName>
        <fullName evidence="6">Efflux RND transporter periplasmic adaptor subunit</fullName>
    </submittedName>
    <submittedName>
        <fullName evidence="7">Membrane fusion protein, multidrug efflux system</fullName>
    </submittedName>
</protein>
<dbReference type="InterPro" id="IPR058792">
    <property type="entry name" value="Beta-barrel_RND_2"/>
</dbReference>
<reference evidence="8" key="1">
    <citation type="submission" date="2016-10" db="EMBL/GenBank/DDBJ databases">
        <authorList>
            <person name="Varghese N."/>
            <person name="Submissions S."/>
        </authorList>
    </citation>
    <scope>NUCLEOTIDE SEQUENCE [LARGE SCALE GENOMIC DNA]</scope>
    <source>
        <strain evidence="8">BS3782</strain>
    </source>
</reference>
<dbReference type="PATRIC" id="fig|163011.3.peg.3786"/>
<gene>
    <name evidence="6" type="ORF">F7R14_01670</name>
    <name evidence="7" type="ORF">SAMN04490191_2361</name>
</gene>
<dbReference type="Pfam" id="PF25954">
    <property type="entry name" value="Beta-barrel_RND_2"/>
    <property type="match status" value="1"/>
</dbReference>
<feature type="domain" description="Multidrug resistance protein MdtA-like barrel-sandwich hybrid" evidence="4">
    <location>
        <begin position="71"/>
        <end position="190"/>
    </location>
</feature>
<dbReference type="Pfam" id="PF25876">
    <property type="entry name" value="HH_MFP_RND"/>
    <property type="match status" value="1"/>
</dbReference>
<feature type="domain" description="Multidrug resistance protein MdtA-like alpha-helical hairpin" evidence="3">
    <location>
        <begin position="106"/>
        <end position="164"/>
    </location>
</feature>
<dbReference type="GO" id="GO:1990281">
    <property type="term" value="C:efflux pump complex"/>
    <property type="evidence" value="ECO:0007669"/>
    <property type="project" value="TreeGrafter"/>
</dbReference>
<evidence type="ECO:0000259" key="3">
    <source>
        <dbReference type="Pfam" id="PF25876"/>
    </source>
</evidence>
<reference evidence="6 9" key="3">
    <citation type="submission" date="2019-09" db="EMBL/GenBank/DDBJ databases">
        <title>Draft genome sequences of 48 bacterial type strains from the CCUG.</title>
        <authorList>
            <person name="Tunovic T."/>
            <person name="Pineiro-Iglesias B."/>
            <person name="Unosson C."/>
            <person name="Inganas E."/>
            <person name="Ohlen M."/>
            <person name="Cardew S."/>
            <person name="Jensie-Markopoulos S."/>
            <person name="Salva-Serra F."/>
            <person name="Jaen-Luchoro D."/>
            <person name="Karlsson R."/>
            <person name="Svensson-Stadler L."/>
            <person name="Chun J."/>
            <person name="Moore E."/>
        </authorList>
    </citation>
    <scope>NUCLEOTIDE SEQUENCE [LARGE SCALE GENOMIC DNA]</scope>
    <source>
        <strain evidence="6 9">CCUG 51522</strain>
    </source>
</reference>
<dbReference type="Proteomes" id="UP000182814">
    <property type="component" value="Chromosome I"/>
</dbReference>
<dbReference type="Gene3D" id="2.40.50.100">
    <property type="match status" value="1"/>
</dbReference>
<keyword evidence="2" id="KW-0175">Coiled coil</keyword>
<evidence type="ECO:0000313" key="6">
    <source>
        <dbReference type="EMBL" id="KAB0508386.1"/>
    </source>
</evidence>
<dbReference type="AlphaFoldDB" id="A0A0J6H5L1"/>
<dbReference type="EMBL" id="LT629746">
    <property type="protein sequence ID" value="SDS80957.1"/>
    <property type="molecule type" value="Genomic_DNA"/>
</dbReference>
<evidence type="ECO:0000259" key="4">
    <source>
        <dbReference type="Pfam" id="PF25917"/>
    </source>
</evidence>
<name>A0A0J6H5L1_9PSED</name>
<dbReference type="FunFam" id="2.40.30.170:FF:000010">
    <property type="entry name" value="Efflux RND transporter periplasmic adaptor subunit"/>
    <property type="match status" value="1"/>
</dbReference>
<dbReference type="RefSeq" id="WP_038981892.1">
    <property type="nucleotide sequence ID" value="NZ_JABTYG010000016.1"/>
</dbReference>
<dbReference type="PANTHER" id="PTHR30469:SF11">
    <property type="entry name" value="BLL4320 PROTEIN"/>
    <property type="match status" value="1"/>
</dbReference>
<dbReference type="InterPro" id="IPR058625">
    <property type="entry name" value="MdtA-like_BSH"/>
</dbReference>
<comment type="similarity">
    <text evidence="1">Belongs to the membrane fusion protein (MFP) (TC 8.A.1) family.</text>
</comment>
<dbReference type="Gene3D" id="2.40.30.170">
    <property type="match status" value="1"/>
</dbReference>
<dbReference type="PANTHER" id="PTHR30469">
    <property type="entry name" value="MULTIDRUG RESISTANCE PROTEIN MDTA"/>
    <property type="match status" value="1"/>
</dbReference>
<evidence type="ECO:0000259" key="5">
    <source>
        <dbReference type="Pfam" id="PF25954"/>
    </source>
</evidence>
<evidence type="ECO:0000313" key="9">
    <source>
        <dbReference type="Proteomes" id="UP000434925"/>
    </source>
</evidence>
<evidence type="ECO:0000256" key="2">
    <source>
        <dbReference type="ARBA" id="ARBA00023054"/>
    </source>
</evidence>